<dbReference type="SUPFAM" id="SSF48452">
    <property type="entry name" value="TPR-like"/>
    <property type="match status" value="1"/>
</dbReference>
<accession>A0A0A7EIT7</accession>
<dbReference type="Gene3D" id="1.25.40.10">
    <property type="entry name" value="Tetratricopeptide repeat domain"/>
    <property type="match status" value="1"/>
</dbReference>
<evidence type="ECO:0000256" key="1">
    <source>
        <dbReference type="ARBA" id="ARBA00005622"/>
    </source>
</evidence>
<protein>
    <submittedName>
        <fullName evidence="5">Esterase</fullName>
    </submittedName>
</protein>
<dbReference type="InterPro" id="IPR029058">
    <property type="entry name" value="AB_hydrolase_fold"/>
</dbReference>
<dbReference type="PANTHER" id="PTHR40841">
    <property type="entry name" value="SIDEROPHORE TRIACETYLFUSARININE C ESTERASE"/>
    <property type="match status" value="1"/>
</dbReference>
<organism evidence="5 6">
    <name type="scientific">Pseudoalteromonas piratica</name>
    <dbReference type="NCBI Taxonomy" id="1348114"/>
    <lineage>
        <taxon>Bacteria</taxon>
        <taxon>Pseudomonadati</taxon>
        <taxon>Pseudomonadota</taxon>
        <taxon>Gammaproteobacteria</taxon>
        <taxon>Alteromonadales</taxon>
        <taxon>Pseudoalteromonadaceae</taxon>
        <taxon>Pseudoalteromonas</taxon>
    </lineage>
</organism>
<dbReference type="Proteomes" id="UP000030341">
    <property type="component" value="Chromosome 2"/>
</dbReference>
<evidence type="ECO:0000256" key="2">
    <source>
        <dbReference type="ARBA" id="ARBA00022801"/>
    </source>
</evidence>
<evidence type="ECO:0000313" key="6">
    <source>
        <dbReference type="Proteomes" id="UP000030341"/>
    </source>
</evidence>
<evidence type="ECO:0000256" key="4">
    <source>
        <dbReference type="SAM" id="SignalP"/>
    </source>
</evidence>
<comment type="similarity">
    <text evidence="1">Belongs to the esterase D family.</text>
</comment>
<proteinExistence type="inferred from homology"/>
<dbReference type="eggNOG" id="COG2819">
    <property type="taxonomic scope" value="Bacteria"/>
</dbReference>
<dbReference type="STRING" id="1348114.OM33_14990"/>
<dbReference type="EMBL" id="CP009889">
    <property type="protein sequence ID" value="AIY66463.1"/>
    <property type="molecule type" value="Genomic_DNA"/>
</dbReference>
<keyword evidence="3" id="KW-0802">TPR repeat</keyword>
<feature type="signal peptide" evidence="4">
    <location>
        <begin position="1"/>
        <end position="24"/>
    </location>
</feature>
<name>A0A0A7EIT7_9GAMM</name>
<dbReference type="InterPro" id="IPR052558">
    <property type="entry name" value="Siderophore_Hydrolase_D"/>
</dbReference>
<keyword evidence="6" id="KW-1185">Reference proteome</keyword>
<dbReference type="GO" id="GO:0016788">
    <property type="term" value="F:hydrolase activity, acting on ester bonds"/>
    <property type="evidence" value="ECO:0007669"/>
    <property type="project" value="TreeGrafter"/>
</dbReference>
<dbReference type="HOGENOM" id="CLU_039834_0_1_6"/>
<dbReference type="SUPFAM" id="SSF53474">
    <property type="entry name" value="alpha/beta-Hydrolases"/>
    <property type="match status" value="1"/>
</dbReference>
<dbReference type="InterPro" id="IPR011990">
    <property type="entry name" value="TPR-like_helical_dom_sf"/>
</dbReference>
<sequence length="412" mass="46221">MKQLMIVLASLFLLLNTVFTNALASTHQRISQTSSILGEERTIQIALPENYHANPTATYPVMYLLDGDYNFKAVTGMLDMLANKGQLIPDVIVVAISDNGTSSYRNYMTPSFSDKQPDSASKFADYLESEVKPYIQSHYRTANNHILVGQSIGGLFVLNTLIENPVRFNHYIAISPSVWVGDNAIVKKAKNTLHTKTFSAVSLHLSLADETRMGQYDLINYLDLNPQASLTWQFTHYPDENHNSVGLIALRNSLKQIFNGWHINERALATKTPQSVLTHYANLQTQWQLKQAIPTNVAHSLMRYHYRNNLVDKVPAFIQNAKQTLPQSSQVLTAKQASYVGHFDSPKNALALLKSAEKEHAHSIEHLKAIASVYEQLGEQQNAQAYYKKALALAEKQQVAQWQLNILAAKVK</sequence>
<dbReference type="Gene3D" id="3.40.50.1820">
    <property type="entry name" value="alpha/beta hydrolase"/>
    <property type="match status" value="1"/>
</dbReference>
<feature type="chain" id="PRO_5002028345" evidence="4">
    <location>
        <begin position="25"/>
        <end position="412"/>
    </location>
</feature>
<dbReference type="PROSITE" id="PS50005">
    <property type="entry name" value="TPR"/>
    <property type="match status" value="1"/>
</dbReference>
<dbReference type="Pfam" id="PF00756">
    <property type="entry name" value="Esterase"/>
    <property type="match status" value="1"/>
</dbReference>
<dbReference type="RefSeq" id="WP_040134700.1">
    <property type="nucleotide sequence ID" value="NZ_CP009889.1"/>
</dbReference>
<reference evidence="5 6" key="1">
    <citation type="submission" date="2014-11" db="EMBL/GenBank/DDBJ databases">
        <title>Complete Genome Sequence of Pseudoalteromonas sp. Strain OCN003 Isolated from Kaneohe Bay, Oahu, Hawaii.</title>
        <authorList>
            <person name="Beurmann S."/>
            <person name="Videau P."/>
            <person name="Ushijima B."/>
            <person name="Smith A.M."/>
            <person name="Aeby G.S."/>
            <person name="Callahan S.M."/>
            <person name="Belcaid M."/>
        </authorList>
    </citation>
    <scope>NUCLEOTIDE SEQUENCE [LARGE SCALE GENOMIC DNA]</scope>
    <source>
        <strain evidence="5 6">OCN003</strain>
    </source>
</reference>
<dbReference type="KEGG" id="pseo:OM33_14990"/>
<keyword evidence="2" id="KW-0378">Hydrolase</keyword>
<gene>
    <name evidence="5" type="ORF">OM33_14990</name>
</gene>
<keyword evidence="4" id="KW-0732">Signal</keyword>
<dbReference type="InterPro" id="IPR000801">
    <property type="entry name" value="Esterase-like"/>
</dbReference>
<dbReference type="AlphaFoldDB" id="A0A0A7EIT7"/>
<evidence type="ECO:0000313" key="5">
    <source>
        <dbReference type="EMBL" id="AIY66463.1"/>
    </source>
</evidence>
<dbReference type="InterPro" id="IPR019734">
    <property type="entry name" value="TPR_rpt"/>
</dbReference>
<feature type="repeat" description="TPR" evidence="3">
    <location>
        <begin position="364"/>
        <end position="397"/>
    </location>
</feature>
<evidence type="ECO:0000256" key="3">
    <source>
        <dbReference type="PROSITE-ProRule" id="PRU00339"/>
    </source>
</evidence>
<dbReference type="PANTHER" id="PTHR40841:SF2">
    <property type="entry name" value="SIDEROPHORE-DEGRADING ESTERASE (EUROFUNG)"/>
    <property type="match status" value="1"/>
</dbReference>